<dbReference type="Proteomes" id="UP000237350">
    <property type="component" value="Unassembled WGS sequence"/>
</dbReference>
<evidence type="ECO:0000313" key="6">
    <source>
        <dbReference type="EMBL" id="POQ98298.1"/>
    </source>
</evidence>
<evidence type="ECO:0000256" key="1">
    <source>
        <dbReference type="ARBA" id="ARBA00009156"/>
    </source>
</evidence>
<organism evidence="6 7">
    <name type="scientific">Alkalispirochaeta sphaeroplastigenens</name>
    <dbReference type="NCBI Taxonomy" id="1187066"/>
    <lineage>
        <taxon>Bacteria</taxon>
        <taxon>Pseudomonadati</taxon>
        <taxon>Spirochaetota</taxon>
        <taxon>Spirochaetia</taxon>
        <taxon>Spirochaetales</taxon>
        <taxon>Spirochaetaceae</taxon>
        <taxon>Alkalispirochaeta</taxon>
    </lineage>
</organism>
<evidence type="ECO:0000259" key="5">
    <source>
        <dbReference type="Pfam" id="PF02782"/>
    </source>
</evidence>
<keyword evidence="7" id="KW-1185">Reference proteome</keyword>
<dbReference type="SUPFAM" id="SSF53067">
    <property type="entry name" value="Actin-like ATPase domain"/>
    <property type="match status" value="2"/>
</dbReference>
<dbReference type="PIRSF" id="PIRSF000538">
    <property type="entry name" value="GlpK"/>
    <property type="match status" value="1"/>
</dbReference>
<dbReference type="PANTHER" id="PTHR43095:SF5">
    <property type="entry name" value="XYLULOSE KINASE"/>
    <property type="match status" value="1"/>
</dbReference>
<keyword evidence="2" id="KW-0808">Transferase</keyword>
<evidence type="ECO:0000259" key="4">
    <source>
        <dbReference type="Pfam" id="PF00370"/>
    </source>
</evidence>
<dbReference type="GO" id="GO:0005975">
    <property type="term" value="P:carbohydrate metabolic process"/>
    <property type="evidence" value="ECO:0007669"/>
    <property type="project" value="InterPro"/>
</dbReference>
<name>A0A2S4JFF9_9SPIO</name>
<dbReference type="InterPro" id="IPR043129">
    <property type="entry name" value="ATPase_NBD"/>
</dbReference>
<comment type="caution">
    <text evidence="6">The sequence shown here is derived from an EMBL/GenBank/DDBJ whole genome shotgun (WGS) entry which is preliminary data.</text>
</comment>
<feature type="domain" description="Carbohydrate kinase FGGY N-terminal" evidence="4">
    <location>
        <begin position="115"/>
        <end position="221"/>
    </location>
</feature>
<protein>
    <recommendedName>
        <fullName evidence="8">Carbohydrate kinase</fullName>
    </recommendedName>
</protein>
<dbReference type="InterPro" id="IPR018485">
    <property type="entry name" value="FGGY_C"/>
</dbReference>
<dbReference type="PANTHER" id="PTHR43095">
    <property type="entry name" value="SUGAR KINASE"/>
    <property type="match status" value="1"/>
</dbReference>
<dbReference type="Pfam" id="PF02782">
    <property type="entry name" value="FGGY_C"/>
    <property type="match status" value="1"/>
</dbReference>
<proteinExistence type="inferred from homology"/>
<comment type="similarity">
    <text evidence="1">Belongs to the FGGY kinase family.</text>
</comment>
<dbReference type="RefSeq" id="WP_103681250.1">
    <property type="nucleotide sequence ID" value="NZ_LPWH01000124.1"/>
</dbReference>
<keyword evidence="3" id="KW-0418">Kinase</keyword>
<dbReference type="InterPro" id="IPR000577">
    <property type="entry name" value="Carb_kinase_FGGY"/>
</dbReference>
<dbReference type="Gene3D" id="3.30.420.40">
    <property type="match status" value="2"/>
</dbReference>
<dbReference type="GO" id="GO:0016301">
    <property type="term" value="F:kinase activity"/>
    <property type="evidence" value="ECO:0007669"/>
    <property type="project" value="UniProtKB-KW"/>
</dbReference>
<dbReference type="EMBL" id="LPWH01000124">
    <property type="protein sequence ID" value="POQ98298.1"/>
    <property type="molecule type" value="Genomic_DNA"/>
</dbReference>
<feature type="domain" description="Carbohydrate kinase FGGY N-terminal" evidence="4">
    <location>
        <begin position="11"/>
        <end position="108"/>
    </location>
</feature>
<dbReference type="Pfam" id="PF00370">
    <property type="entry name" value="FGGY_N"/>
    <property type="match status" value="2"/>
</dbReference>
<sequence>MATAMVDHRRYLVIDIGTSSLKAAVATSTGELLSSIRRPVMGPADSTASFDGYRWIEALRETIPVVAGQYRIDAVVISGNGPTVVACDEDGRILGQPLLWLDPRAETLPESRSFYLPKILWFHRNDPHAEQVRWYLPFPEYLLFYLTGRAVAVTPGSEFCPYIWEPDEAATVGLDPRKLPPFAGVGSVVGEVLRHRSAELGLPAGTPVVAAGSDFLMSLIGTNCLKPGMTCDRAGTSEGINYCSDRPRQAERLRTLPHVIPGLYNVAGILSSTGLLFEWFREISGQRGRDYGDMMLEIMRLSDDADLPWFFPSLQQPGAWQFRRGMFIGLGAQHSRAEMGRAVVLSIGFAVREALELLGGAGCSVEGLVACGGQARNGLWTQMKADMTGVPVSVPAVADAELIGNLCCGMVALGEAASLEEAAARTVHIVHTYQPDPAGVLRYAEQHHRYQARFQRFQEALAEC</sequence>
<dbReference type="AlphaFoldDB" id="A0A2S4JFF9"/>
<dbReference type="InterPro" id="IPR018484">
    <property type="entry name" value="FGGY_N"/>
</dbReference>
<evidence type="ECO:0000256" key="3">
    <source>
        <dbReference type="ARBA" id="ARBA00022777"/>
    </source>
</evidence>
<gene>
    <name evidence="6" type="ORF">AU468_13865</name>
</gene>
<evidence type="ECO:0000313" key="7">
    <source>
        <dbReference type="Proteomes" id="UP000237350"/>
    </source>
</evidence>
<dbReference type="InterPro" id="IPR050406">
    <property type="entry name" value="FGGY_Carb_Kinase"/>
</dbReference>
<evidence type="ECO:0000256" key="2">
    <source>
        <dbReference type="ARBA" id="ARBA00022679"/>
    </source>
</evidence>
<evidence type="ECO:0008006" key="8">
    <source>
        <dbReference type="Google" id="ProtNLM"/>
    </source>
</evidence>
<dbReference type="OrthoDB" id="9805576at2"/>
<accession>A0A2S4JFF9</accession>
<reference evidence="7" key="1">
    <citation type="submission" date="2015-12" db="EMBL/GenBank/DDBJ databases">
        <authorList>
            <person name="Lodha T.D."/>
            <person name="Chintalapati S."/>
            <person name="Chintalapati V.R."/>
            <person name="Sravanthi T."/>
        </authorList>
    </citation>
    <scope>NUCLEOTIDE SEQUENCE [LARGE SCALE GENOMIC DNA]</scope>
    <source>
        <strain evidence="7">JC133</strain>
    </source>
</reference>
<feature type="domain" description="Carbohydrate kinase FGGY C-terminal" evidence="5">
    <location>
        <begin position="234"/>
        <end position="413"/>
    </location>
</feature>
<dbReference type="CDD" id="cd00366">
    <property type="entry name" value="ASKHA_NBD_FGGY"/>
    <property type="match status" value="1"/>
</dbReference>